<comment type="caution">
    <text evidence="1">The sequence shown here is derived from an EMBL/GenBank/DDBJ whole genome shotgun (WGS) entry which is preliminary data.</text>
</comment>
<dbReference type="AlphaFoldDB" id="A0A0R1TSQ6"/>
<evidence type="ECO:0000313" key="2">
    <source>
        <dbReference type="Proteomes" id="UP000051324"/>
    </source>
</evidence>
<dbReference type="PATRIC" id="fig|1423724.4.peg.1251"/>
<dbReference type="Proteomes" id="UP000051324">
    <property type="component" value="Unassembled WGS sequence"/>
</dbReference>
<name>A0A0R1TSQ6_9LACO</name>
<accession>A0A0R1TSQ6</accession>
<proteinExistence type="predicted"/>
<protein>
    <submittedName>
        <fullName evidence="1">Uncharacterized protein</fullName>
    </submittedName>
</protein>
<keyword evidence="2" id="KW-1185">Reference proteome</keyword>
<gene>
    <name evidence="1" type="ORF">FC32_GL001202</name>
</gene>
<dbReference type="STRING" id="1423724.FC32_GL001202"/>
<dbReference type="EMBL" id="AZFT01000053">
    <property type="protein sequence ID" value="KRL83934.1"/>
    <property type="molecule type" value="Genomic_DNA"/>
</dbReference>
<reference evidence="1 2" key="1">
    <citation type="journal article" date="2015" name="Genome Announc.">
        <title>Expanding the biotechnology potential of lactobacilli through comparative genomics of 213 strains and associated genera.</title>
        <authorList>
            <person name="Sun Z."/>
            <person name="Harris H.M."/>
            <person name="McCann A."/>
            <person name="Guo C."/>
            <person name="Argimon S."/>
            <person name="Zhang W."/>
            <person name="Yang X."/>
            <person name="Jeffery I.B."/>
            <person name="Cooney J.C."/>
            <person name="Kagawa T.F."/>
            <person name="Liu W."/>
            <person name="Song Y."/>
            <person name="Salvetti E."/>
            <person name="Wrobel A."/>
            <person name="Rasinkangas P."/>
            <person name="Parkhill J."/>
            <person name="Rea M.C."/>
            <person name="O'Sullivan O."/>
            <person name="Ritari J."/>
            <person name="Douillard F.P."/>
            <person name="Paul Ross R."/>
            <person name="Yang R."/>
            <person name="Briner A.E."/>
            <person name="Felis G.E."/>
            <person name="de Vos W.M."/>
            <person name="Barrangou R."/>
            <person name="Klaenhammer T.R."/>
            <person name="Caufield P.W."/>
            <person name="Cui Y."/>
            <person name="Zhang H."/>
            <person name="O'Toole P.W."/>
        </authorList>
    </citation>
    <scope>NUCLEOTIDE SEQUENCE [LARGE SCALE GENOMIC DNA]</scope>
    <source>
        <strain evidence="1 2">DSM 16634</strain>
    </source>
</reference>
<organism evidence="1 2">
    <name type="scientific">Ligilactobacillus apodemi DSM 16634 = JCM 16172</name>
    <dbReference type="NCBI Taxonomy" id="1423724"/>
    <lineage>
        <taxon>Bacteria</taxon>
        <taxon>Bacillati</taxon>
        <taxon>Bacillota</taxon>
        <taxon>Bacilli</taxon>
        <taxon>Lactobacillales</taxon>
        <taxon>Lactobacillaceae</taxon>
        <taxon>Ligilactobacillus</taxon>
    </lineage>
</organism>
<sequence>MFKEMLNYLQNHYDLSNTIVLSNSDGGSGYEPEVFQELTLGCKQHEHFLDRYHLNRKIRERMYFCPQELLNKMMVAVKNIQKMT</sequence>
<evidence type="ECO:0000313" key="1">
    <source>
        <dbReference type="EMBL" id="KRL83934.1"/>
    </source>
</evidence>